<protein>
    <recommendedName>
        <fullName evidence="3">HutD family protein</fullName>
    </recommendedName>
</protein>
<name>A0A3P5WWR3_9RHOB</name>
<dbReference type="InterPro" id="IPR010282">
    <property type="entry name" value="Uncharacterised_HutD/Ves"/>
</dbReference>
<dbReference type="AlphaFoldDB" id="A0A3P5WWR3"/>
<dbReference type="Pfam" id="PF05962">
    <property type="entry name" value="HutD"/>
    <property type="match status" value="1"/>
</dbReference>
<proteinExistence type="predicted"/>
<dbReference type="Gene3D" id="2.60.120.10">
    <property type="entry name" value="Jelly Rolls"/>
    <property type="match status" value="1"/>
</dbReference>
<accession>A0A3P5WWR3</accession>
<evidence type="ECO:0008006" key="3">
    <source>
        <dbReference type="Google" id="ProtNLM"/>
    </source>
</evidence>
<evidence type="ECO:0000313" key="1">
    <source>
        <dbReference type="EMBL" id="VDC20457.1"/>
    </source>
</evidence>
<sequence length="179" mass="19140">MKGIYPARGRVFRPWKNGGGQTAEIAVSPVAADMETFSWRVSVASVASDGPFSEFPGIDRVLTVTEGGPMVLEIGGREHLLDETSPPFAFSGEAPVMARLCGPPLLDFNVMCRRPLRAEVVKGPFQPAQMLSGSAQARLVLLLEPRAGFERLDLIDLDARPEAGPALRGAATISVRIIG</sequence>
<dbReference type="Proteomes" id="UP000277498">
    <property type="component" value="Unassembled WGS sequence"/>
</dbReference>
<dbReference type="PANTHER" id="PTHR37943">
    <property type="entry name" value="PROTEIN VES"/>
    <property type="match status" value="1"/>
</dbReference>
<dbReference type="PANTHER" id="PTHR37943:SF1">
    <property type="entry name" value="PROTEIN VES"/>
    <property type="match status" value="1"/>
</dbReference>
<evidence type="ECO:0000313" key="2">
    <source>
        <dbReference type="Proteomes" id="UP000277498"/>
    </source>
</evidence>
<dbReference type="EMBL" id="UXAW01000033">
    <property type="protein sequence ID" value="VDC20457.1"/>
    <property type="molecule type" value="Genomic_DNA"/>
</dbReference>
<dbReference type="InterPro" id="IPR011051">
    <property type="entry name" value="RmlC_Cupin_sf"/>
</dbReference>
<dbReference type="CDD" id="cd20293">
    <property type="entry name" value="cupin_HutD_N"/>
    <property type="match status" value="1"/>
</dbReference>
<organism evidence="1 2">
    <name type="scientific">Pseudogemmobacter humi</name>
    <dbReference type="NCBI Taxonomy" id="2483812"/>
    <lineage>
        <taxon>Bacteria</taxon>
        <taxon>Pseudomonadati</taxon>
        <taxon>Pseudomonadota</taxon>
        <taxon>Alphaproteobacteria</taxon>
        <taxon>Rhodobacterales</taxon>
        <taxon>Paracoccaceae</taxon>
        <taxon>Pseudogemmobacter</taxon>
    </lineage>
</organism>
<gene>
    <name evidence="1" type="ORF">XINFAN_00508</name>
</gene>
<keyword evidence="2" id="KW-1185">Reference proteome</keyword>
<reference evidence="1 2" key="1">
    <citation type="submission" date="2018-11" db="EMBL/GenBank/DDBJ databases">
        <authorList>
            <person name="Criscuolo A."/>
        </authorList>
    </citation>
    <scope>NUCLEOTIDE SEQUENCE [LARGE SCALE GENOMIC DNA]</scope>
    <source>
        <strain evidence="1">ACIP111625</strain>
    </source>
</reference>
<dbReference type="RefSeq" id="WP_199286346.1">
    <property type="nucleotide sequence ID" value="NZ_UXAW01000033.1"/>
</dbReference>
<dbReference type="SUPFAM" id="SSF51182">
    <property type="entry name" value="RmlC-like cupins"/>
    <property type="match status" value="1"/>
</dbReference>
<dbReference type="InterPro" id="IPR014710">
    <property type="entry name" value="RmlC-like_jellyroll"/>
</dbReference>